<keyword evidence="4" id="KW-1185">Reference proteome</keyword>
<dbReference type="EMBL" id="JBJQOH010000007">
    <property type="protein sequence ID" value="KAL3678864.1"/>
    <property type="molecule type" value="Genomic_DNA"/>
</dbReference>
<evidence type="ECO:0000313" key="4">
    <source>
        <dbReference type="Proteomes" id="UP001633002"/>
    </source>
</evidence>
<proteinExistence type="inferred from homology"/>
<sequence>MQESGPSLPHDVLGAHDTLRYGLPALKSDAVPGHPVQIIQEQNRKYHANTKRYLLEKAYGTALPFQMEFEQQILSKFQRPPGLLPSSMLGLESLTGALDEIGFEDSFGNPMESESYVPVDLHHSMEVRLGLAKGPAQRSFV</sequence>
<comment type="similarity">
    <text evidence="2">Belongs to the POMP/UMP1 family.</text>
</comment>
<evidence type="ECO:0000256" key="1">
    <source>
        <dbReference type="ARBA" id="ARBA00023186"/>
    </source>
</evidence>
<dbReference type="PANTHER" id="PTHR12828">
    <property type="entry name" value="PROTEASOME MATURATION PROTEIN UMP1"/>
    <property type="match status" value="1"/>
</dbReference>
<gene>
    <name evidence="3" type="ORF">R1sor_021820</name>
</gene>
<accession>A0ABD3GMC5</accession>
<dbReference type="Pfam" id="PF05348">
    <property type="entry name" value="UMP1"/>
    <property type="match status" value="1"/>
</dbReference>
<organism evidence="3 4">
    <name type="scientific">Riccia sorocarpa</name>
    <dbReference type="NCBI Taxonomy" id="122646"/>
    <lineage>
        <taxon>Eukaryota</taxon>
        <taxon>Viridiplantae</taxon>
        <taxon>Streptophyta</taxon>
        <taxon>Embryophyta</taxon>
        <taxon>Marchantiophyta</taxon>
        <taxon>Marchantiopsida</taxon>
        <taxon>Marchantiidae</taxon>
        <taxon>Marchantiales</taxon>
        <taxon>Ricciaceae</taxon>
        <taxon>Riccia</taxon>
    </lineage>
</organism>
<dbReference type="PANTHER" id="PTHR12828:SF3">
    <property type="entry name" value="PROTEASOME MATURATION PROTEIN"/>
    <property type="match status" value="1"/>
</dbReference>
<comment type="caution">
    <text evidence="3">The sequence shown here is derived from an EMBL/GenBank/DDBJ whole genome shotgun (WGS) entry which is preliminary data.</text>
</comment>
<dbReference type="AlphaFoldDB" id="A0ABD3GMC5"/>
<evidence type="ECO:0000313" key="3">
    <source>
        <dbReference type="EMBL" id="KAL3678864.1"/>
    </source>
</evidence>
<name>A0ABD3GMC5_9MARC</name>
<keyword evidence="1" id="KW-0143">Chaperone</keyword>
<protein>
    <recommendedName>
        <fullName evidence="5">Proteasome maturation protein</fullName>
    </recommendedName>
</protein>
<reference evidence="3 4" key="1">
    <citation type="submission" date="2024-09" db="EMBL/GenBank/DDBJ databases">
        <title>Chromosome-scale assembly of Riccia sorocarpa.</title>
        <authorList>
            <person name="Paukszto L."/>
        </authorList>
    </citation>
    <scope>NUCLEOTIDE SEQUENCE [LARGE SCALE GENOMIC DNA]</scope>
    <source>
        <strain evidence="3">LP-2024</strain>
        <tissue evidence="3">Aerial parts of the thallus</tissue>
    </source>
</reference>
<evidence type="ECO:0008006" key="5">
    <source>
        <dbReference type="Google" id="ProtNLM"/>
    </source>
</evidence>
<dbReference type="InterPro" id="IPR008012">
    <property type="entry name" value="Ump1"/>
</dbReference>
<dbReference type="Proteomes" id="UP001633002">
    <property type="component" value="Unassembled WGS sequence"/>
</dbReference>
<evidence type="ECO:0000256" key="2">
    <source>
        <dbReference type="ARBA" id="ARBA00043974"/>
    </source>
</evidence>